<gene>
    <name evidence="16" type="primary">coaX</name>
    <name evidence="17" type="ORF">K7J14_07390</name>
</gene>
<keyword evidence="13 16" id="KW-0173">Coenzyme A biosynthesis</keyword>
<dbReference type="InterPro" id="IPR043129">
    <property type="entry name" value="ATPase_NBD"/>
</dbReference>
<dbReference type="Proteomes" id="UP001198163">
    <property type="component" value="Unassembled WGS sequence"/>
</dbReference>
<evidence type="ECO:0000313" key="17">
    <source>
        <dbReference type="EMBL" id="MCD1654528.1"/>
    </source>
</evidence>
<name>A0AAE3EIR2_9SPIR</name>
<comment type="caution">
    <text evidence="17">The sequence shown here is derived from an EMBL/GenBank/DDBJ whole genome shotgun (WGS) entry which is preliminary data.</text>
</comment>
<dbReference type="SUPFAM" id="SSF53067">
    <property type="entry name" value="Actin-like ATPase domain"/>
    <property type="match status" value="2"/>
</dbReference>
<keyword evidence="12 16" id="KW-0630">Potassium</keyword>
<comment type="caution">
    <text evidence="16">Lacks conserved residue(s) required for the propagation of feature annotation.</text>
</comment>
<protein>
    <recommendedName>
        <fullName evidence="15 16">Type III pantothenate kinase</fullName>
        <ecNumber evidence="6 16">2.7.1.33</ecNumber>
    </recommendedName>
    <alternativeName>
        <fullName evidence="16">PanK-III</fullName>
    </alternativeName>
    <alternativeName>
        <fullName evidence="16">Pantothenic acid kinase</fullName>
    </alternativeName>
</protein>
<comment type="subcellular location">
    <subcellularLocation>
        <location evidence="3 16">Cytoplasm</location>
    </subcellularLocation>
</comment>
<dbReference type="GO" id="GO:0004594">
    <property type="term" value="F:pantothenate kinase activity"/>
    <property type="evidence" value="ECO:0007669"/>
    <property type="project" value="UniProtKB-UniRule"/>
</dbReference>
<sequence length="260" mass="27626">MLMVVDIGNTNIVVGLFHETDLVVDWRLYTDPRRTDDEYASTLRSLFRDSGIAPGTIEKTVVSSVVPSLNDTFFRMIEKLTGKAPVHVGPAMYSLLPVRVPESAVHEIGTDLVCDAVAAYTRYKSACIVVDFGTALTFTAIGFDGEIRGVAITPGLGTAVKALFRDTAQLPSVPLEIPPSSLGTNTTHSIQSGVVLGYAGLVESLVGRMRADLGTEAPVIATGGLSHVLEPIVSVFDSTDQGLTLEGLRLIASIVPDRQG</sequence>
<evidence type="ECO:0000256" key="8">
    <source>
        <dbReference type="ARBA" id="ARBA00022679"/>
    </source>
</evidence>
<evidence type="ECO:0000256" key="14">
    <source>
        <dbReference type="ARBA" id="ARBA00038036"/>
    </source>
</evidence>
<keyword evidence="18" id="KW-1185">Reference proteome</keyword>
<dbReference type="GO" id="GO:0015937">
    <property type="term" value="P:coenzyme A biosynthetic process"/>
    <property type="evidence" value="ECO:0007669"/>
    <property type="project" value="UniProtKB-UniRule"/>
</dbReference>
<evidence type="ECO:0000256" key="1">
    <source>
        <dbReference type="ARBA" id="ARBA00001206"/>
    </source>
</evidence>
<dbReference type="GO" id="GO:0005524">
    <property type="term" value="F:ATP binding"/>
    <property type="evidence" value="ECO:0007669"/>
    <property type="project" value="UniProtKB-UniRule"/>
</dbReference>
<accession>A0AAE3EIR2</accession>
<evidence type="ECO:0000256" key="6">
    <source>
        <dbReference type="ARBA" id="ARBA00012102"/>
    </source>
</evidence>
<dbReference type="Pfam" id="PF03309">
    <property type="entry name" value="Pan_kinase"/>
    <property type="match status" value="1"/>
</dbReference>
<keyword evidence="10 16" id="KW-0418">Kinase</keyword>
<dbReference type="RefSeq" id="WP_230754873.1">
    <property type="nucleotide sequence ID" value="NZ_JAINWA010000003.1"/>
</dbReference>
<evidence type="ECO:0000256" key="12">
    <source>
        <dbReference type="ARBA" id="ARBA00022958"/>
    </source>
</evidence>
<dbReference type="NCBIfam" id="NF009855">
    <property type="entry name" value="PRK13321.1"/>
    <property type="match status" value="1"/>
</dbReference>
<dbReference type="EMBL" id="JAINWA010000003">
    <property type="protein sequence ID" value="MCD1654528.1"/>
    <property type="molecule type" value="Genomic_DNA"/>
</dbReference>
<feature type="binding site" evidence="16">
    <location>
        <position position="134"/>
    </location>
    <ligand>
        <name>ATP</name>
        <dbReference type="ChEBI" id="CHEBI:30616"/>
    </ligand>
</feature>
<proteinExistence type="inferred from homology"/>
<keyword evidence="8 16" id="KW-0808">Transferase</keyword>
<feature type="binding site" evidence="16">
    <location>
        <begin position="109"/>
        <end position="112"/>
    </location>
    <ligand>
        <name>substrate</name>
    </ligand>
</feature>
<dbReference type="Gene3D" id="3.30.420.40">
    <property type="match status" value="2"/>
</dbReference>
<dbReference type="EC" id="2.7.1.33" evidence="6 16"/>
<feature type="binding site" evidence="16">
    <location>
        <begin position="6"/>
        <end position="13"/>
    </location>
    <ligand>
        <name>ATP</name>
        <dbReference type="ChEBI" id="CHEBI:30616"/>
    </ligand>
</feature>
<keyword evidence="11 16" id="KW-0067">ATP-binding</keyword>
<keyword evidence="7 16" id="KW-0963">Cytoplasm</keyword>
<evidence type="ECO:0000313" key="18">
    <source>
        <dbReference type="Proteomes" id="UP001198163"/>
    </source>
</evidence>
<dbReference type="HAMAP" id="MF_01274">
    <property type="entry name" value="Pantothen_kinase_3"/>
    <property type="match status" value="1"/>
</dbReference>
<evidence type="ECO:0000256" key="9">
    <source>
        <dbReference type="ARBA" id="ARBA00022741"/>
    </source>
</evidence>
<evidence type="ECO:0000256" key="4">
    <source>
        <dbReference type="ARBA" id="ARBA00005225"/>
    </source>
</evidence>
<comment type="pathway">
    <text evidence="4 16">Cofactor biosynthesis; coenzyme A biosynthesis; CoA from (R)-pantothenate: step 1/5.</text>
</comment>
<evidence type="ECO:0000256" key="2">
    <source>
        <dbReference type="ARBA" id="ARBA00001958"/>
    </source>
</evidence>
<organism evidence="17 18">
    <name type="scientific">Teretinema zuelzerae</name>
    <dbReference type="NCBI Taxonomy" id="156"/>
    <lineage>
        <taxon>Bacteria</taxon>
        <taxon>Pseudomonadati</taxon>
        <taxon>Spirochaetota</taxon>
        <taxon>Spirochaetia</taxon>
        <taxon>Spirochaetales</taxon>
        <taxon>Treponemataceae</taxon>
        <taxon>Teretinema</taxon>
    </lineage>
</organism>
<comment type="catalytic activity">
    <reaction evidence="1 16">
        <text>(R)-pantothenate + ATP = (R)-4'-phosphopantothenate + ADP + H(+)</text>
        <dbReference type="Rhea" id="RHEA:16373"/>
        <dbReference type="ChEBI" id="CHEBI:10986"/>
        <dbReference type="ChEBI" id="CHEBI:15378"/>
        <dbReference type="ChEBI" id="CHEBI:29032"/>
        <dbReference type="ChEBI" id="CHEBI:30616"/>
        <dbReference type="ChEBI" id="CHEBI:456216"/>
        <dbReference type="EC" id="2.7.1.33"/>
    </reaction>
</comment>
<comment type="subunit">
    <text evidence="5 16">Homodimer.</text>
</comment>
<feature type="binding site" evidence="16">
    <location>
        <position position="131"/>
    </location>
    <ligand>
        <name>K(+)</name>
        <dbReference type="ChEBI" id="CHEBI:29103"/>
    </ligand>
</feature>
<reference evidence="17" key="1">
    <citation type="submission" date="2021-08" db="EMBL/GenBank/DDBJ databases">
        <title>Comparative analyses of Brucepasteria parasyntrophica and Teretinema zuelzerae.</title>
        <authorList>
            <person name="Song Y."/>
            <person name="Brune A."/>
        </authorList>
    </citation>
    <scope>NUCLEOTIDE SEQUENCE</scope>
    <source>
        <strain evidence="17">DSM 1903</strain>
    </source>
</reference>
<feature type="active site" description="Proton acceptor" evidence="16">
    <location>
        <position position="111"/>
    </location>
</feature>
<evidence type="ECO:0000256" key="7">
    <source>
        <dbReference type="ARBA" id="ARBA00022490"/>
    </source>
</evidence>
<comment type="function">
    <text evidence="16">Catalyzes the phosphorylation of pantothenate (Pan), the first step in CoA biosynthesis.</text>
</comment>
<dbReference type="PANTHER" id="PTHR34265">
    <property type="entry name" value="TYPE III PANTOTHENATE KINASE"/>
    <property type="match status" value="1"/>
</dbReference>
<comment type="similarity">
    <text evidence="14 16">Belongs to the type III pantothenate kinase family.</text>
</comment>
<comment type="cofactor">
    <cofactor evidence="16">
        <name>NH4(+)</name>
        <dbReference type="ChEBI" id="CHEBI:28938"/>
    </cofactor>
    <cofactor evidence="16">
        <name>K(+)</name>
        <dbReference type="ChEBI" id="CHEBI:29103"/>
    </cofactor>
    <text evidence="16">A monovalent cation. Ammonium or potassium.</text>
</comment>
<evidence type="ECO:0000256" key="16">
    <source>
        <dbReference type="HAMAP-Rule" id="MF_01274"/>
    </source>
</evidence>
<evidence type="ECO:0000256" key="15">
    <source>
        <dbReference type="ARBA" id="ARBA00040883"/>
    </source>
</evidence>
<keyword evidence="16" id="KW-0479">Metal-binding</keyword>
<dbReference type="PANTHER" id="PTHR34265:SF1">
    <property type="entry name" value="TYPE III PANTOTHENATE KINASE"/>
    <property type="match status" value="1"/>
</dbReference>
<evidence type="ECO:0000256" key="10">
    <source>
        <dbReference type="ARBA" id="ARBA00022777"/>
    </source>
</evidence>
<comment type="cofactor">
    <cofactor evidence="2">
        <name>K(+)</name>
        <dbReference type="ChEBI" id="CHEBI:29103"/>
    </cofactor>
</comment>
<evidence type="ECO:0000256" key="5">
    <source>
        <dbReference type="ARBA" id="ARBA00011738"/>
    </source>
</evidence>
<dbReference type="CDD" id="cd24015">
    <property type="entry name" value="ASKHA_NBD_PanK-III"/>
    <property type="match status" value="1"/>
</dbReference>
<dbReference type="InterPro" id="IPR004619">
    <property type="entry name" value="Type_III_PanK"/>
</dbReference>
<dbReference type="GO" id="GO:0005737">
    <property type="term" value="C:cytoplasm"/>
    <property type="evidence" value="ECO:0007669"/>
    <property type="project" value="UniProtKB-SubCell"/>
</dbReference>
<keyword evidence="9 16" id="KW-0547">Nucleotide-binding</keyword>
<evidence type="ECO:0000256" key="11">
    <source>
        <dbReference type="ARBA" id="ARBA00022840"/>
    </source>
</evidence>
<dbReference type="NCBIfam" id="TIGR00671">
    <property type="entry name" value="baf"/>
    <property type="match status" value="1"/>
</dbReference>
<dbReference type="AlphaFoldDB" id="A0AAE3EIR2"/>
<evidence type="ECO:0000256" key="3">
    <source>
        <dbReference type="ARBA" id="ARBA00004496"/>
    </source>
</evidence>
<feature type="binding site" evidence="16">
    <location>
        <position position="186"/>
    </location>
    <ligand>
        <name>substrate</name>
    </ligand>
</feature>
<dbReference type="GO" id="GO:0046872">
    <property type="term" value="F:metal ion binding"/>
    <property type="evidence" value="ECO:0007669"/>
    <property type="project" value="UniProtKB-KW"/>
</dbReference>
<evidence type="ECO:0000256" key="13">
    <source>
        <dbReference type="ARBA" id="ARBA00022993"/>
    </source>
</evidence>